<keyword evidence="6 7" id="KW-0472">Membrane</keyword>
<name>A0A533Q8R6_9BACT</name>
<evidence type="ECO:0000313" key="9">
    <source>
        <dbReference type="EMBL" id="TLD41077.1"/>
    </source>
</evidence>
<keyword evidence="3" id="KW-1003">Cell membrane</keyword>
<comment type="caution">
    <text evidence="9">The sequence shown here is derived from an EMBL/GenBank/DDBJ whole genome shotgun (WGS) entry which is preliminary data.</text>
</comment>
<organism evidence="9 10">
    <name type="scientific">Candidatus Jettenia ecosi</name>
    <dbReference type="NCBI Taxonomy" id="2494326"/>
    <lineage>
        <taxon>Bacteria</taxon>
        <taxon>Pseudomonadati</taxon>
        <taxon>Planctomycetota</taxon>
        <taxon>Candidatus Brocadiia</taxon>
        <taxon>Candidatus Brocadiales</taxon>
        <taxon>Candidatus Brocadiaceae</taxon>
        <taxon>Candidatus Jettenia</taxon>
    </lineage>
</organism>
<feature type="transmembrane region" description="Helical" evidence="7">
    <location>
        <begin position="28"/>
        <end position="47"/>
    </location>
</feature>
<evidence type="ECO:0000256" key="7">
    <source>
        <dbReference type="SAM" id="Phobius"/>
    </source>
</evidence>
<dbReference type="GO" id="GO:0005886">
    <property type="term" value="C:plasma membrane"/>
    <property type="evidence" value="ECO:0007669"/>
    <property type="project" value="UniProtKB-SubCell"/>
</dbReference>
<comment type="subcellular location">
    <subcellularLocation>
        <location evidence="1">Cell membrane</location>
        <topology evidence="1">Multi-pass membrane protein</topology>
    </subcellularLocation>
</comment>
<sequence>MLVALGASLFVLISLEFGMSSSDLSRVIQGLATGIGFIGGGAILKLTKEREITGLTTAAGIWLTAAVGVAVGVGPLVVGGVECRSDMDHSYGHRQN</sequence>
<keyword evidence="5 7" id="KW-1133">Transmembrane helix</keyword>
<evidence type="ECO:0000256" key="4">
    <source>
        <dbReference type="ARBA" id="ARBA00022692"/>
    </source>
</evidence>
<protein>
    <submittedName>
        <fullName evidence="9">Mg(2+) transport ATPase protein C</fullName>
    </submittedName>
</protein>
<feature type="transmembrane region" description="Helical" evidence="7">
    <location>
        <begin position="59"/>
        <end position="78"/>
    </location>
</feature>
<accession>A0A533Q8R6</accession>
<proteinExistence type="inferred from homology"/>
<dbReference type="Pfam" id="PF02308">
    <property type="entry name" value="MgtC"/>
    <property type="match status" value="1"/>
</dbReference>
<dbReference type="PRINTS" id="PR01837">
    <property type="entry name" value="MGTCSAPBPROT"/>
</dbReference>
<evidence type="ECO:0000256" key="2">
    <source>
        <dbReference type="ARBA" id="ARBA00009298"/>
    </source>
</evidence>
<dbReference type="Proteomes" id="UP000319783">
    <property type="component" value="Unassembled WGS sequence"/>
</dbReference>
<evidence type="ECO:0000256" key="6">
    <source>
        <dbReference type="ARBA" id="ARBA00023136"/>
    </source>
</evidence>
<dbReference type="PANTHER" id="PTHR33778:SF1">
    <property type="entry name" value="MAGNESIUM TRANSPORTER YHID-RELATED"/>
    <property type="match status" value="1"/>
</dbReference>
<evidence type="ECO:0000313" key="10">
    <source>
        <dbReference type="Proteomes" id="UP000319783"/>
    </source>
</evidence>
<evidence type="ECO:0000256" key="5">
    <source>
        <dbReference type="ARBA" id="ARBA00022989"/>
    </source>
</evidence>
<feature type="domain" description="MgtC/SapB/SrpB/YhiD N-terminal" evidence="8">
    <location>
        <begin position="1"/>
        <end position="79"/>
    </location>
</feature>
<comment type="similarity">
    <text evidence="2">Belongs to the MgtC/SapB family.</text>
</comment>
<evidence type="ECO:0000256" key="3">
    <source>
        <dbReference type="ARBA" id="ARBA00022475"/>
    </source>
</evidence>
<evidence type="ECO:0000259" key="8">
    <source>
        <dbReference type="Pfam" id="PF02308"/>
    </source>
</evidence>
<reference evidence="9 10" key="1">
    <citation type="submission" date="2019-04" db="EMBL/GenBank/DDBJ databases">
        <title>Genome of a novel bacterium Candidatus Jettenia ecosi reconstructed from metagenome of an anammox bioreactor.</title>
        <authorList>
            <person name="Mardanov A.V."/>
            <person name="Beletsky A.V."/>
            <person name="Ravin N.V."/>
            <person name="Botchkova E.A."/>
            <person name="Litti Y.V."/>
            <person name="Nozhevnikova A.N."/>
        </authorList>
    </citation>
    <scope>NUCLEOTIDE SEQUENCE [LARGE SCALE GENOMIC DNA]</scope>
    <source>
        <strain evidence="9">J2</strain>
    </source>
</reference>
<dbReference type="InterPro" id="IPR049177">
    <property type="entry name" value="MgtC_SapB_SrpB_YhiD_N"/>
</dbReference>
<keyword evidence="4 7" id="KW-0812">Transmembrane</keyword>
<evidence type="ECO:0000256" key="1">
    <source>
        <dbReference type="ARBA" id="ARBA00004651"/>
    </source>
</evidence>
<dbReference type="InterPro" id="IPR003416">
    <property type="entry name" value="MgtC/SapB/SrpB/YhiD_fam"/>
</dbReference>
<dbReference type="PANTHER" id="PTHR33778">
    <property type="entry name" value="PROTEIN MGTC"/>
    <property type="match status" value="1"/>
</dbReference>
<dbReference type="AlphaFoldDB" id="A0A533Q8R6"/>
<gene>
    <name evidence="9" type="ORF">JETT_2648</name>
</gene>
<dbReference type="EMBL" id="SULG01000063">
    <property type="protein sequence ID" value="TLD41077.1"/>
    <property type="molecule type" value="Genomic_DNA"/>
</dbReference>